<evidence type="ECO:0000256" key="1">
    <source>
        <dbReference type="SAM" id="Phobius"/>
    </source>
</evidence>
<dbReference type="GO" id="GO:0016757">
    <property type="term" value="F:glycosyltransferase activity"/>
    <property type="evidence" value="ECO:0007669"/>
    <property type="project" value="UniProtKB-KW"/>
</dbReference>
<comment type="caution">
    <text evidence="2">The sequence shown here is derived from an EMBL/GenBank/DDBJ whole genome shotgun (WGS) entry which is preliminary data.</text>
</comment>
<feature type="transmembrane region" description="Helical" evidence="1">
    <location>
        <begin position="24"/>
        <end position="42"/>
    </location>
</feature>
<keyword evidence="2" id="KW-0328">Glycosyltransferase</keyword>
<reference evidence="2 3" key="1">
    <citation type="journal article" date="2015" name="Nature">
        <title>rRNA introns, odd ribosomes, and small enigmatic genomes across a large radiation of phyla.</title>
        <authorList>
            <person name="Brown C.T."/>
            <person name="Hug L.A."/>
            <person name="Thomas B.C."/>
            <person name="Sharon I."/>
            <person name="Castelle C.J."/>
            <person name="Singh A."/>
            <person name="Wilkins M.J."/>
            <person name="Williams K.H."/>
            <person name="Banfield J.F."/>
        </authorList>
    </citation>
    <scope>NUCLEOTIDE SEQUENCE [LARGE SCALE GENOMIC DNA]</scope>
</reference>
<organism evidence="2 3">
    <name type="scientific">Candidatus Woesebacteria bacterium GW2011_GWF1_40_24</name>
    <dbReference type="NCBI Taxonomy" id="1618601"/>
    <lineage>
        <taxon>Bacteria</taxon>
        <taxon>Candidatus Woeseibacteriota</taxon>
    </lineage>
</organism>
<dbReference type="AlphaFoldDB" id="A0A0G0V0A9"/>
<keyword evidence="1" id="KW-1133">Transmembrane helix</keyword>
<keyword evidence="1" id="KW-0812">Transmembrane</keyword>
<evidence type="ECO:0000313" key="2">
    <source>
        <dbReference type="EMBL" id="KKR55992.1"/>
    </source>
</evidence>
<dbReference type="Proteomes" id="UP000034627">
    <property type="component" value="Unassembled WGS sequence"/>
</dbReference>
<protein>
    <submittedName>
        <fullName evidence="2">Dolichyl-phosphate-mannose-protein mannosyltransferase family protein</fullName>
    </submittedName>
</protein>
<gene>
    <name evidence="2" type="ORF">UT93_C0008G0002</name>
</gene>
<keyword evidence="1" id="KW-0472">Membrane</keyword>
<keyword evidence="2" id="KW-0808">Transferase</keyword>
<name>A0A0G0V0A9_9BACT</name>
<evidence type="ECO:0000313" key="3">
    <source>
        <dbReference type="Proteomes" id="UP000034627"/>
    </source>
</evidence>
<dbReference type="EMBL" id="LBYR01000008">
    <property type="protein sequence ID" value="KKR55992.1"/>
    <property type="molecule type" value="Genomic_DNA"/>
</dbReference>
<proteinExistence type="predicted"/>
<sequence length="95" mass="10947">MKSKKSLSVKLPDIKLTKKRSKTYLYLILAFAFLTRIINLGSPSTTYFDEVYHAFTAKVMMGEEATKAWEWWNTPPQGFAYEWTPVGLSTCKENT</sequence>
<accession>A0A0G0V0A9</accession>